<evidence type="ECO:0000313" key="3">
    <source>
        <dbReference type="Proteomes" id="UP000242432"/>
    </source>
</evidence>
<dbReference type="RefSeq" id="WP_078928861.1">
    <property type="nucleotide sequence ID" value="NZ_FUXX01000022.1"/>
</dbReference>
<proteinExistence type="predicted"/>
<dbReference type="InterPro" id="IPR010359">
    <property type="entry name" value="IrrE_HExxH"/>
</dbReference>
<protein>
    <recommendedName>
        <fullName evidence="1">IrrE N-terminal-like domain-containing protein</fullName>
    </recommendedName>
</protein>
<organism evidence="2 3">
    <name type="scientific">Succinivibrio dextrinosolvens DSM 3072</name>
    <dbReference type="NCBI Taxonomy" id="1123324"/>
    <lineage>
        <taxon>Bacteria</taxon>
        <taxon>Pseudomonadati</taxon>
        <taxon>Pseudomonadota</taxon>
        <taxon>Gammaproteobacteria</taxon>
        <taxon>Aeromonadales</taxon>
        <taxon>Succinivibrionaceae</taxon>
        <taxon>Succinivibrio</taxon>
    </lineage>
</organism>
<gene>
    <name evidence="2" type="ORF">SAMN02745213_01403</name>
</gene>
<dbReference type="Pfam" id="PF06114">
    <property type="entry name" value="Peptidase_M78"/>
    <property type="match status" value="1"/>
</dbReference>
<dbReference type="AlphaFoldDB" id="A0A1T4VF45"/>
<keyword evidence="3" id="KW-1185">Reference proteome</keyword>
<dbReference type="Proteomes" id="UP000242432">
    <property type="component" value="Unassembled WGS sequence"/>
</dbReference>
<reference evidence="3" key="1">
    <citation type="submission" date="2017-02" db="EMBL/GenBank/DDBJ databases">
        <authorList>
            <person name="Varghese N."/>
            <person name="Submissions S."/>
        </authorList>
    </citation>
    <scope>NUCLEOTIDE SEQUENCE [LARGE SCALE GENOMIC DNA]</scope>
    <source>
        <strain evidence="3">DSM 3072</strain>
    </source>
</reference>
<dbReference type="Gene3D" id="1.10.10.2910">
    <property type="match status" value="1"/>
</dbReference>
<evidence type="ECO:0000313" key="2">
    <source>
        <dbReference type="EMBL" id="SKA63547.1"/>
    </source>
</evidence>
<feature type="domain" description="IrrE N-terminal-like" evidence="1">
    <location>
        <begin position="90"/>
        <end position="173"/>
    </location>
</feature>
<evidence type="ECO:0000259" key="1">
    <source>
        <dbReference type="Pfam" id="PF06114"/>
    </source>
</evidence>
<accession>A0A1T4VF45</accession>
<name>A0A1T4VF45_9GAMM</name>
<sequence length="179" mass="20270">MSDIFYADKGVRVYPRSIAKIASLAGLFRLQNNEFVDKNGRIDMYRVLEKHALYNVLEDDLLPSNIEACSSQDGTILISETTFNNLCDGQHRARFTIAHEFGHIMLNHFSEISLNRGSEGEIKTFCNSEWQANEFAGWLLVDPLDLKTNAALPIPLLSMKYGASNECIERRLSKLDKVL</sequence>
<dbReference type="EMBL" id="FUXX01000022">
    <property type="protein sequence ID" value="SKA63547.1"/>
    <property type="molecule type" value="Genomic_DNA"/>
</dbReference>